<name>T1HBL9_RHOPR</name>
<dbReference type="AlphaFoldDB" id="T1HBL9"/>
<evidence type="ECO:0000313" key="1">
    <source>
        <dbReference type="EnsemblMetazoa" id="RPRC001431-PA"/>
    </source>
</evidence>
<accession>T1HBL9</accession>
<reference evidence="1" key="1">
    <citation type="submission" date="2015-05" db="UniProtKB">
        <authorList>
            <consortium name="EnsemblMetazoa"/>
        </authorList>
    </citation>
    <scope>IDENTIFICATION</scope>
</reference>
<dbReference type="EnsemblMetazoa" id="RPRC001431-RA">
    <property type="protein sequence ID" value="RPRC001431-PA"/>
    <property type="gene ID" value="RPRC001431"/>
</dbReference>
<dbReference type="eggNOG" id="ENOG502SWHQ">
    <property type="taxonomic scope" value="Eukaryota"/>
</dbReference>
<dbReference type="Proteomes" id="UP000015103">
    <property type="component" value="Unassembled WGS sequence"/>
</dbReference>
<evidence type="ECO:0000313" key="2">
    <source>
        <dbReference type="Proteomes" id="UP000015103"/>
    </source>
</evidence>
<organism evidence="1 2">
    <name type="scientific">Rhodnius prolixus</name>
    <name type="common">Triatomid bug</name>
    <dbReference type="NCBI Taxonomy" id="13249"/>
    <lineage>
        <taxon>Eukaryota</taxon>
        <taxon>Metazoa</taxon>
        <taxon>Ecdysozoa</taxon>
        <taxon>Arthropoda</taxon>
        <taxon>Hexapoda</taxon>
        <taxon>Insecta</taxon>
        <taxon>Pterygota</taxon>
        <taxon>Neoptera</taxon>
        <taxon>Paraneoptera</taxon>
        <taxon>Hemiptera</taxon>
        <taxon>Heteroptera</taxon>
        <taxon>Panheteroptera</taxon>
        <taxon>Cimicomorpha</taxon>
        <taxon>Reduviidae</taxon>
        <taxon>Triatominae</taxon>
        <taxon>Rhodnius</taxon>
    </lineage>
</organism>
<dbReference type="HOGENOM" id="CLU_2375397_0_0_1"/>
<protein>
    <submittedName>
        <fullName evidence="1">Uncharacterized protein</fullName>
    </submittedName>
</protein>
<keyword evidence="2" id="KW-1185">Reference proteome</keyword>
<dbReference type="InParanoid" id="T1HBL9"/>
<proteinExistence type="predicted"/>
<dbReference type="STRING" id="13249.T1HBL9"/>
<dbReference type="EMBL" id="ACPB03011929">
    <property type="status" value="NOT_ANNOTATED_CDS"/>
    <property type="molecule type" value="Genomic_DNA"/>
</dbReference>
<dbReference type="VEuPathDB" id="VectorBase:RPRC001431"/>
<sequence length="95" mass="10759">MQVYDSADRNEPVNVLVNLGIPKKFVRLIRMILNNSKCKDKIHGRLSENFAVDGGLRQEDSMSPILFNLELETAVRAIRINPNGAILNRFTQHLA</sequence>
<dbReference type="OMA" id="PYTYTIN"/>